<evidence type="ECO:0000256" key="5">
    <source>
        <dbReference type="ARBA" id="ARBA00022692"/>
    </source>
</evidence>
<sequence length="1099" mass="117774">MNFCAFFVARPVGTALLTIGLALAGCIAFFELPVAPLPQVDFPTLAVTALLPGASAETVAKSVANPLEHYLGRIGHVTEMSSTSSPGQARIVLQFDINRDIDGAARDVQAALNAARSDLPSNLPNSPTYRKLNPAEAPVLILVLTSKTLTPDRIYDLASNFLQLGLSQLDGVGQVVVGGSSPPAVRIELNPKALFKYGLGPEDVRATLVAANANGPKGEINNVDQTFEIYTNDQATRANDYLSLIVGYRNGAAIRLSEIAEVEDSVEDLRNECLANGEKAVAVYIYRQPGANVLATVERVKAELPKLAAAMPAEIGITLKSDRSNTIRASLHDTEGTLVVAIFLVTLTVFLFLRDARATLIPAVVTTVSIVATFGAMYLLGFSLNNFSLMALIVATGFVVDDAIVVLENISRHIENGRGRVEASIRGAQEVGFTVLSISLSLIAVFVPILFMGGILGRLFREFAVTLSVAVLVSLLLSLTATPMLCARFLKAESSKPTRPRYDFQAWLLNAYARSLSWSLRHGPVIIVILISTIGLNIWLFSIVPKGFFPQEDTGRLAGAIRADQTVSFQLMRSKLAQFEKIIESDPAVESVSGVAGSAMGQTNSAPVFVDLKPTSQRDVSADEVIARLRGRAAQVPGARLFLRSVQDLFVGARQGDAQYQFTLRGDNVSDLYDFVPRLVAALRGSSILSDVSSDMEDNGLETNVAIDRETASRLGVTTSDIDNTLYDAFGQRQVSVIYGPINQYHVVMEVEPRYWQDPTILDDLYVGAASGPAASNTPFEAKAQSARAPGLTVRRDVGGDAIASPSRARSTAPINASGGSAPTREAVSTRQQIMAPMSSFAHFASGAAPTAIYHQGLFAAITVSFNLNSGRALGEADAEIRRIMAELQAPSTIHGSLEGTAGAFADSLGKEPWLILAALAAVYIVLGVLYESFIHPITILTTLPSAGVGAVLALLLFDLDFSIIALIGVILLIGIVKKNAILMIDFALEAQRSHRLAPGDAIFRASVSRFRPILMTTLVAIFGAVPLALSFGDGGEIRRPLGTSLVGGLIVSQLLTLYTTPVVYLYLESLRSWSGQRWRRFFRRRSSFPSSHPEETVG</sequence>
<keyword evidence="7 9" id="KW-0472">Membrane</keyword>
<feature type="transmembrane region" description="Helical" evidence="9">
    <location>
        <begin position="360"/>
        <end position="381"/>
    </location>
</feature>
<evidence type="ECO:0000256" key="4">
    <source>
        <dbReference type="ARBA" id="ARBA00022519"/>
    </source>
</evidence>
<feature type="transmembrane region" description="Helical" evidence="9">
    <location>
        <begin position="964"/>
        <end position="989"/>
    </location>
</feature>
<gene>
    <name evidence="10" type="ORF">B1812_06450</name>
</gene>
<dbReference type="GO" id="GO:0042910">
    <property type="term" value="F:xenobiotic transmembrane transporter activity"/>
    <property type="evidence" value="ECO:0007669"/>
    <property type="project" value="TreeGrafter"/>
</dbReference>
<dbReference type="EMBL" id="CP019948">
    <property type="protein sequence ID" value="ARN80775.1"/>
    <property type="molecule type" value="Genomic_DNA"/>
</dbReference>
<evidence type="ECO:0000256" key="1">
    <source>
        <dbReference type="ARBA" id="ARBA00004429"/>
    </source>
</evidence>
<dbReference type="RefSeq" id="WP_085770853.1">
    <property type="nucleotide sequence ID" value="NZ_AP027149.1"/>
</dbReference>
<dbReference type="SUPFAM" id="SSF82693">
    <property type="entry name" value="Multidrug efflux transporter AcrB pore domain, PN1, PN2, PC1 and PC2 subdomains"/>
    <property type="match status" value="4"/>
</dbReference>
<dbReference type="PRINTS" id="PR00702">
    <property type="entry name" value="ACRIFLAVINRP"/>
</dbReference>
<evidence type="ECO:0000256" key="8">
    <source>
        <dbReference type="SAM" id="MobiDB-lite"/>
    </source>
</evidence>
<dbReference type="GO" id="GO:0005886">
    <property type="term" value="C:plasma membrane"/>
    <property type="evidence" value="ECO:0007669"/>
    <property type="project" value="UniProtKB-SubCell"/>
</dbReference>
<dbReference type="PANTHER" id="PTHR32063">
    <property type="match status" value="1"/>
</dbReference>
<keyword evidence="2" id="KW-0813">Transport</keyword>
<feature type="transmembrane region" description="Helical" evidence="9">
    <location>
        <begin position="336"/>
        <end position="353"/>
    </location>
</feature>
<dbReference type="Pfam" id="PF00873">
    <property type="entry name" value="ACR_tran"/>
    <property type="match status" value="2"/>
</dbReference>
<dbReference type="OrthoDB" id="8308837at2"/>
<keyword evidence="5 9" id="KW-0812">Transmembrane</keyword>
<accession>A0A1W6MT87</accession>
<dbReference type="Gene3D" id="3.30.2090.10">
    <property type="entry name" value="Multidrug efflux transporter AcrB TolC docking domain, DN and DC subdomains"/>
    <property type="match status" value="3"/>
</dbReference>
<evidence type="ECO:0000256" key="6">
    <source>
        <dbReference type="ARBA" id="ARBA00022989"/>
    </source>
</evidence>
<keyword evidence="6 9" id="KW-1133">Transmembrane helix</keyword>
<name>A0A1W6MT87_9HYPH</name>
<dbReference type="SUPFAM" id="SSF82866">
    <property type="entry name" value="Multidrug efflux transporter AcrB transmembrane domain"/>
    <property type="match status" value="2"/>
</dbReference>
<dbReference type="Gene3D" id="1.20.1640.10">
    <property type="entry name" value="Multidrug efflux transporter AcrB transmembrane domain"/>
    <property type="match status" value="3"/>
</dbReference>
<feature type="transmembrane region" description="Helical" evidence="9">
    <location>
        <begin position="431"/>
        <end position="451"/>
    </location>
</feature>
<dbReference type="Gene3D" id="3.30.70.1320">
    <property type="entry name" value="Multidrug efflux transporter AcrB pore domain like"/>
    <property type="match status" value="1"/>
</dbReference>
<dbReference type="FunFam" id="1.20.1640.10:FF:000001">
    <property type="entry name" value="Efflux pump membrane transporter"/>
    <property type="match status" value="1"/>
</dbReference>
<dbReference type="AlphaFoldDB" id="A0A1W6MT87"/>
<feature type="transmembrane region" description="Helical" evidence="9">
    <location>
        <begin position="1045"/>
        <end position="1068"/>
    </location>
</feature>
<dbReference type="Proteomes" id="UP000193978">
    <property type="component" value="Chromosome"/>
</dbReference>
<dbReference type="SUPFAM" id="SSF82714">
    <property type="entry name" value="Multidrug efflux transporter AcrB TolC docking domain, DN and DC subdomains"/>
    <property type="match status" value="2"/>
</dbReference>
<dbReference type="FunFam" id="3.30.70.1430:FF:000001">
    <property type="entry name" value="Efflux pump membrane transporter"/>
    <property type="match status" value="1"/>
</dbReference>
<dbReference type="InterPro" id="IPR001036">
    <property type="entry name" value="Acrflvin-R"/>
</dbReference>
<comment type="subcellular location">
    <subcellularLocation>
        <location evidence="1">Cell inner membrane</location>
        <topology evidence="1">Multi-pass membrane protein</topology>
    </subcellularLocation>
</comment>
<dbReference type="Gene3D" id="3.30.70.1430">
    <property type="entry name" value="Multidrug efflux transporter AcrB pore domain"/>
    <property type="match status" value="2"/>
</dbReference>
<dbReference type="STRING" id="655015.B1812_06450"/>
<dbReference type="PANTHER" id="PTHR32063:SF34">
    <property type="entry name" value="MULTIDRUG RESISTANCE PROTEIN MDTC"/>
    <property type="match status" value="1"/>
</dbReference>
<dbReference type="Gene3D" id="3.30.70.1440">
    <property type="entry name" value="Multidrug efflux transporter AcrB pore domain"/>
    <property type="match status" value="2"/>
</dbReference>
<evidence type="ECO:0000256" key="2">
    <source>
        <dbReference type="ARBA" id="ARBA00022448"/>
    </source>
</evidence>
<proteinExistence type="predicted"/>
<evidence type="ECO:0000313" key="11">
    <source>
        <dbReference type="Proteomes" id="UP000193978"/>
    </source>
</evidence>
<keyword evidence="3" id="KW-1003">Cell membrane</keyword>
<organism evidence="10 11">
    <name type="scientific">Methylocystis bryophila</name>
    <dbReference type="NCBI Taxonomy" id="655015"/>
    <lineage>
        <taxon>Bacteria</taxon>
        <taxon>Pseudomonadati</taxon>
        <taxon>Pseudomonadota</taxon>
        <taxon>Alphaproteobacteria</taxon>
        <taxon>Hyphomicrobiales</taxon>
        <taxon>Methylocystaceae</taxon>
        <taxon>Methylocystis</taxon>
    </lineage>
</organism>
<evidence type="ECO:0000256" key="3">
    <source>
        <dbReference type="ARBA" id="ARBA00022475"/>
    </source>
</evidence>
<protein>
    <submittedName>
        <fullName evidence="10">Nodulation protein</fullName>
    </submittedName>
</protein>
<feature type="transmembrane region" description="Helical" evidence="9">
    <location>
        <begin position="1014"/>
        <end position="1033"/>
    </location>
</feature>
<dbReference type="KEGG" id="mbry:B1812_06450"/>
<feature type="transmembrane region" description="Helical" evidence="9">
    <location>
        <begin position="914"/>
        <end position="931"/>
    </location>
</feature>
<evidence type="ECO:0000256" key="9">
    <source>
        <dbReference type="SAM" id="Phobius"/>
    </source>
</evidence>
<reference evidence="10 11" key="1">
    <citation type="submission" date="2017-02" db="EMBL/GenBank/DDBJ databases">
        <authorList>
            <person name="Peterson S.W."/>
        </authorList>
    </citation>
    <scope>NUCLEOTIDE SEQUENCE [LARGE SCALE GENOMIC DNA]</scope>
    <source>
        <strain evidence="10 11">S285</strain>
    </source>
</reference>
<dbReference type="InterPro" id="IPR027463">
    <property type="entry name" value="AcrB_DN_DC_subdom"/>
</dbReference>
<keyword evidence="4" id="KW-0997">Cell inner membrane</keyword>
<feature type="transmembrane region" description="Helical" evidence="9">
    <location>
        <begin position="463"/>
        <end position="490"/>
    </location>
</feature>
<feature type="compositionally biased region" description="Polar residues" evidence="8">
    <location>
        <begin position="808"/>
        <end position="825"/>
    </location>
</feature>
<feature type="region of interest" description="Disordered" evidence="8">
    <location>
        <begin position="801"/>
        <end position="825"/>
    </location>
</feature>
<evidence type="ECO:0000313" key="10">
    <source>
        <dbReference type="EMBL" id="ARN80775.1"/>
    </source>
</evidence>
<feature type="transmembrane region" description="Helical" evidence="9">
    <location>
        <begin position="524"/>
        <end position="544"/>
    </location>
</feature>
<evidence type="ECO:0000256" key="7">
    <source>
        <dbReference type="ARBA" id="ARBA00023136"/>
    </source>
</evidence>
<keyword evidence="11" id="KW-1185">Reference proteome</keyword>